<keyword evidence="1" id="KW-0732">Signal</keyword>
<reference evidence="2 3" key="1">
    <citation type="submission" date="2015-11" db="EMBL/GenBank/DDBJ databases">
        <authorList>
            <person name="Varghese N."/>
        </authorList>
    </citation>
    <scope>NUCLEOTIDE SEQUENCE [LARGE SCALE GENOMIC DNA]</scope>
    <source>
        <strain evidence="2 3">JGI-8</strain>
    </source>
</reference>
<feature type="non-terminal residue" evidence="2">
    <location>
        <position position="94"/>
    </location>
</feature>
<gene>
    <name evidence="2" type="ORF">JGI8_01937</name>
</gene>
<evidence type="ECO:0000313" key="2">
    <source>
        <dbReference type="EMBL" id="CUS94170.1"/>
    </source>
</evidence>
<name>A0ABP2B192_9BACT</name>
<evidence type="ECO:0000313" key="3">
    <source>
        <dbReference type="Proteomes" id="UP000182200"/>
    </source>
</evidence>
<organism evidence="2 3">
    <name type="scientific">Candidatus Kryptonium thompsonii</name>
    <dbReference type="NCBI Taxonomy" id="1633631"/>
    <lineage>
        <taxon>Bacteria</taxon>
        <taxon>Pseudomonadati</taxon>
        <taxon>Candidatus Kryptoniota</taxon>
        <taxon>Candidatus Kryptonium</taxon>
    </lineage>
</organism>
<accession>A0ABP2B192</accession>
<protein>
    <submittedName>
        <fullName evidence="2">Uncharacterized protein</fullName>
    </submittedName>
</protein>
<proteinExistence type="predicted"/>
<dbReference type="EMBL" id="CZVI01000044">
    <property type="protein sequence ID" value="CUS94170.1"/>
    <property type="molecule type" value="Genomic_DNA"/>
</dbReference>
<dbReference type="RefSeq" id="WP_141651980.1">
    <property type="nucleotide sequence ID" value="NZ_CZVI01000044.1"/>
</dbReference>
<feature type="signal peptide" evidence="1">
    <location>
        <begin position="1"/>
        <end position="21"/>
    </location>
</feature>
<evidence type="ECO:0000256" key="1">
    <source>
        <dbReference type="SAM" id="SignalP"/>
    </source>
</evidence>
<feature type="chain" id="PRO_5045792352" evidence="1">
    <location>
        <begin position="22"/>
        <end position="94"/>
    </location>
</feature>
<sequence length="94" mass="10890">MKRRIVFLMLLTLFNFSYAHKQNVHQYICIEAYKLLRLQLGGDFKEMSDHLGGMDAYYIGDGLWRTGFTTGAGREDRGGEEIFKRYRLYVGIGA</sequence>
<keyword evidence="3" id="KW-1185">Reference proteome</keyword>
<dbReference type="Proteomes" id="UP000182200">
    <property type="component" value="Unassembled WGS sequence"/>
</dbReference>
<comment type="caution">
    <text evidence="2">The sequence shown here is derived from an EMBL/GenBank/DDBJ whole genome shotgun (WGS) entry which is preliminary data.</text>
</comment>